<dbReference type="PANTHER" id="PTHR30086">
    <property type="entry name" value="ARGININE EXPORTER PROTEIN ARGO"/>
    <property type="match status" value="1"/>
</dbReference>
<evidence type="ECO:0000313" key="7">
    <source>
        <dbReference type="EMBL" id="RSM65352.1"/>
    </source>
</evidence>
<dbReference type="Pfam" id="PF01810">
    <property type="entry name" value="LysE"/>
    <property type="match status" value="1"/>
</dbReference>
<dbReference type="OrthoDB" id="3175972at2"/>
<feature type="transmembrane region" description="Helical" evidence="6">
    <location>
        <begin position="6"/>
        <end position="27"/>
    </location>
</feature>
<evidence type="ECO:0000256" key="3">
    <source>
        <dbReference type="ARBA" id="ARBA00022692"/>
    </source>
</evidence>
<evidence type="ECO:0000256" key="1">
    <source>
        <dbReference type="ARBA" id="ARBA00004651"/>
    </source>
</evidence>
<dbReference type="GO" id="GO:0015171">
    <property type="term" value="F:amino acid transmembrane transporter activity"/>
    <property type="evidence" value="ECO:0007669"/>
    <property type="project" value="TreeGrafter"/>
</dbReference>
<evidence type="ECO:0000313" key="8">
    <source>
        <dbReference type="Proteomes" id="UP000287547"/>
    </source>
</evidence>
<dbReference type="Proteomes" id="UP000287547">
    <property type="component" value="Unassembled WGS sequence"/>
</dbReference>
<evidence type="ECO:0000256" key="2">
    <source>
        <dbReference type="ARBA" id="ARBA00022475"/>
    </source>
</evidence>
<comment type="caution">
    <text evidence="7">The sequence shown here is derived from an EMBL/GenBank/DDBJ whole genome shotgun (WGS) entry which is preliminary data.</text>
</comment>
<dbReference type="RefSeq" id="WP_037271441.1">
    <property type="nucleotide sequence ID" value="NZ_QHKI01000085.1"/>
</dbReference>
<keyword evidence="2" id="KW-1003">Cell membrane</keyword>
<dbReference type="GO" id="GO:0005886">
    <property type="term" value="C:plasma membrane"/>
    <property type="evidence" value="ECO:0007669"/>
    <property type="project" value="UniProtKB-SubCell"/>
</dbReference>
<accession>A0A428YCY8</accession>
<feature type="transmembrane region" description="Helical" evidence="6">
    <location>
        <begin position="66"/>
        <end position="89"/>
    </location>
</feature>
<dbReference type="InterPro" id="IPR001123">
    <property type="entry name" value="LeuE-type"/>
</dbReference>
<dbReference type="PIRSF" id="PIRSF006324">
    <property type="entry name" value="LeuE"/>
    <property type="match status" value="1"/>
</dbReference>
<proteinExistence type="predicted"/>
<evidence type="ECO:0000256" key="6">
    <source>
        <dbReference type="SAM" id="Phobius"/>
    </source>
</evidence>
<keyword evidence="5 6" id="KW-0472">Membrane</keyword>
<keyword evidence="3 6" id="KW-0812">Transmembrane</keyword>
<dbReference type="AlphaFoldDB" id="A0A428YCY8"/>
<dbReference type="EMBL" id="QHKI01000085">
    <property type="protein sequence ID" value="RSM65352.1"/>
    <property type="molecule type" value="Genomic_DNA"/>
</dbReference>
<feature type="transmembrane region" description="Helical" evidence="6">
    <location>
        <begin position="39"/>
        <end position="60"/>
    </location>
</feature>
<name>A0A428YCY8_KIBAR</name>
<evidence type="ECO:0000256" key="5">
    <source>
        <dbReference type="ARBA" id="ARBA00023136"/>
    </source>
</evidence>
<reference evidence="7 8" key="1">
    <citation type="submission" date="2018-05" db="EMBL/GenBank/DDBJ databases">
        <title>Evolution of GPA BGCs.</title>
        <authorList>
            <person name="Waglechner N."/>
            <person name="Wright G.D."/>
        </authorList>
    </citation>
    <scope>NUCLEOTIDE SEQUENCE [LARGE SCALE GENOMIC DNA]</scope>
    <source>
        <strain evidence="7 8">A82846</strain>
    </source>
</reference>
<comment type="subcellular location">
    <subcellularLocation>
        <location evidence="1">Cell membrane</location>
        <topology evidence="1">Multi-pass membrane protein</topology>
    </subcellularLocation>
</comment>
<protein>
    <submittedName>
        <fullName evidence="7">LysE family translocator</fullName>
    </submittedName>
</protein>
<feature type="transmembrane region" description="Helical" evidence="6">
    <location>
        <begin position="153"/>
        <end position="176"/>
    </location>
</feature>
<gene>
    <name evidence="7" type="ORF">DMH04_49270</name>
</gene>
<dbReference type="PANTHER" id="PTHR30086:SF20">
    <property type="entry name" value="ARGININE EXPORTER PROTEIN ARGO-RELATED"/>
    <property type="match status" value="1"/>
</dbReference>
<organism evidence="7 8">
    <name type="scientific">Kibdelosporangium aridum</name>
    <dbReference type="NCBI Taxonomy" id="2030"/>
    <lineage>
        <taxon>Bacteria</taxon>
        <taxon>Bacillati</taxon>
        <taxon>Actinomycetota</taxon>
        <taxon>Actinomycetes</taxon>
        <taxon>Pseudonocardiales</taxon>
        <taxon>Pseudonocardiaceae</taxon>
        <taxon>Kibdelosporangium</taxon>
    </lineage>
</organism>
<evidence type="ECO:0000256" key="4">
    <source>
        <dbReference type="ARBA" id="ARBA00022989"/>
    </source>
</evidence>
<feature type="transmembrane region" description="Helical" evidence="6">
    <location>
        <begin position="121"/>
        <end position="141"/>
    </location>
</feature>
<sequence length="207" mass="21514">MVSGVQMLAFMGVVLLAAMVPGPDFIIVTHHAAVSGRRAGVAAGLGIAGGVFVWAIVAALGVASLLAASAIAFTIVKLVGAVYLGYLGLKALIGAWRRGEKVQVKAQFTATGARVAFRQGLVTNLLNPKCAVFFVALMPQFVSNTPHLGETLLLSALAVLVSAVWFSVLANLVGLLKRFFTSPKVRKVLDSVTGTILVAFGIKIALD</sequence>
<keyword evidence="4 6" id="KW-1133">Transmembrane helix</keyword>